<dbReference type="InterPro" id="IPR011990">
    <property type="entry name" value="TPR-like_helical_dom_sf"/>
</dbReference>
<dbReference type="Gene3D" id="1.25.40.20">
    <property type="entry name" value="Ankyrin repeat-containing domain"/>
    <property type="match status" value="1"/>
</dbReference>
<dbReference type="InterPro" id="IPR002110">
    <property type="entry name" value="Ankyrin_rpt"/>
</dbReference>
<evidence type="ECO:0000256" key="25">
    <source>
        <dbReference type="SAM" id="Phobius"/>
    </source>
</evidence>
<keyword evidence="16" id="KW-0539">Nucleus</keyword>
<dbReference type="PROSITE" id="PS50297">
    <property type="entry name" value="ANK_REP_REGION"/>
    <property type="match status" value="2"/>
</dbReference>
<dbReference type="InterPro" id="IPR032675">
    <property type="entry name" value="LRR_dom_sf"/>
</dbReference>
<evidence type="ECO:0000256" key="21">
    <source>
        <dbReference type="ARBA" id="ARBA00080944"/>
    </source>
</evidence>
<evidence type="ECO:0000256" key="23">
    <source>
        <dbReference type="PROSITE-ProRule" id="PRU00339"/>
    </source>
</evidence>
<dbReference type="PROSITE" id="PS50005">
    <property type="entry name" value="TPR"/>
    <property type="match status" value="1"/>
</dbReference>
<keyword evidence="27" id="KW-1185">Reference proteome</keyword>
<feature type="transmembrane region" description="Helical" evidence="25">
    <location>
        <begin position="163"/>
        <end position="186"/>
    </location>
</feature>
<dbReference type="GO" id="GO:0000724">
    <property type="term" value="P:double-strand break repair via homologous recombination"/>
    <property type="evidence" value="ECO:0007669"/>
    <property type="project" value="TreeGrafter"/>
</dbReference>
<keyword evidence="7" id="KW-0488">Methylation</keyword>
<gene>
    <name evidence="26" type="ORF">J0S82_019189</name>
</gene>
<comment type="similarity">
    <text evidence="4">Belongs to the Tonsoku family.</text>
</comment>
<feature type="compositionally biased region" description="Basic and acidic residues" evidence="24">
    <location>
        <begin position="310"/>
        <end position="320"/>
    </location>
</feature>
<evidence type="ECO:0000256" key="7">
    <source>
        <dbReference type="ARBA" id="ARBA00022481"/>
    </source>
</evidence>
<dbReference type="PANTHER" id="PTHR46358">
    <property type="entry name" value="TONSOKU-LIKE PROTEIN"/>
    <property type="match status" value="1"/>
</dbReference>
<dbReference type="Gene3D" id="3.80.10.10">
    <property type="entry name" value="Ribonuclease Inhibitor"/>
    <property type="match status" value="3"/>
</dbReference>
<dbReference type="OrthoDB" id="5806726at2759"/>
<evidence type="ECO:0000256" key="2">
    <source>
        <dbReference type="ARBA" id="ARBA00004286"/>
    </source>
</evidence>
<feature type="compositionally biased region" description="Low complexity" evidence="24">
    <location>
        <begin position="1252"/>
        <end position="1261"/>
    </location>
</feature>
<dbReference type="FunFam" id="1.25.40.20:FF:000151">
    <property type="entry name" value="Tonsoku like, DNA repair protein"/>
    <property type="match status" value="1"/>
</dbReference>
<keyword evidence="25" id="KW-0472">Membrane</keyword>
<evidence type="ECO:0000256" key="4">
    <source>
        <dbReference type="ARBA" id="ARBA00010999"/>
    </source>
</evidence>
<feature type="repeat" description="ANK" evidence="22">
    <location>
        <begin position="1003"/>
        <end position="1035"/>
    </location>
</feature>
<evidence type="ECO:0000256" key="22">
    <source>
        <dbReference type="PROSITE-ProRule" id="PRU00023"/>
    </source>
</evidence>
<dbReference type="SUPFAM" id="SSF48452">
    <property type="entry name" value="TPR-like"/>
    <property type="match status" value="2"/>
</dbReference>
<dbReference type="GO" id="GO:0005737">
    <property type="term" value="C:cytoplasm"/>
    <property type="evidence" value="ECO:0007669"/>
    <property type="project" value="UniProtKB-SubCell"/>
</dbReference>
<reference evidence="26" key="1">
    <citation type="journal article" date="2021" name="Evol. Appl.">
        <title>The genome of the Pyrenean desman and the effects of bottlenecks and inbreeding on the genomic landscape of an endangered species.</title>
        <authorList>
            <person name="Escoda L."/>
            <person name="Castresana J."/>
        </authorList>
    </citation>
    <scope>NUCLEOTIDE SEQUENCE</scope>
    <source>
        <strain evidence="26">IBE-C5619</strain>
    </source>
</reference>
<dbReference type="FunFam" id="1.25.40.10:FF:000297">
    <property type="entry name" value="tonsoku-like protein isoform X2"/>
    <property type="match status" value="1"/>
</dbReference>
<proteinExistence type="inferred from homology"/>
<dbReference type="SMART" id="SM00028">
    <property type="entry name" value="TPR"/>
    <property type="match status" value="7"/>
</dbReference>
<dbReference type="PROSITE" id="PS50088">
    <property type="entry name" value="ANK_REPEAT"/>
    <property type="match status" value="3"/>
</dbReference>
<feature type="compositionally biased region" description="Gly residues" evidence="24">
    <location>
        <begin position="1111"/>
        <end position="1122"/>
    </location>
</feature>
<feature type="compositionally biased region" description="Acidic residues" evidence="24">
    <location>
        <begin position="1275"/>
        <end position="1289"/>
    </location>
</feature>
<evidence type="ECO:0000256" key="1">
    <source>
        <dbReference type="ARBA" id="ARBA00004123"/>
    </source>
</evidence>
<dbReference type="InterPro" id="IPR019734">
    <property type="entry name" value="TPR_rpt"/>
</dbReference>
<feature type="compositionally biased region" description="Pro residues" evidence="24">
    <location>
        <begin position="221"/>
        <end position="234"/>
    </location>
</feature>
<feature type="compositionally biased region" description="Gly residues" evidence="24">
    <location>
        <begin position="293"/>
        <end position="306"/>
    </location>
</feature>
<sequence length="1871" mass="198564">SLGLCWGQPVAAQSRGPADGVSQGGGQGWPNAPAQPGLETPTGPSMAPGSGYPCAQPVGGPTEGREPLACHLSLAAGRQVRLAGGSDCWRCPVHGGKKEDPSHPPAGHEPGPSTSPRTASQRSHGAPVPSPTPPPPHFLPLGSPNRDTYRINKTNFLKSRTRVFLLLSEVTSLVCVLLAVLSVAVLRNLKPVSPRGSGPSGRTSPLSCPNSKSGGRALPPRGCPPDPSPCPAPGSLPGQQPTVHEARPTPLGCSFQGGAAPTRLLPTGLWPRTRPLDKGVAETGEQGLRTPYAGGGGGGGGTGATGGDVPRLKVPPDPERTGASTERGGDGGYLTPGTRAPQLPSQVAPAGFAGDPNALYPDPTAPFPHLPGSPSRTPPVLHQPARTGAPDYNSQTAPRACHASRRAPRRTGGRGAGERGKSGSALRGANMTLERELRELTKAKAKAQRSGQPREEAALCHQLGELLAGHGRYPEALQEHRQELLLLESAGDPLGCAVAHRKIGERLAEMEDYPAALQHQHRYLELAQSLSNPTELQRAWATIGRTHLDIHDHGQSRDALLQAQAAFERSLAIVDEELEGTLAPRELSEMRTRLYLNLGLTAESLQEATLCRDYLHKSIFLAEQNHLYEDLFRARYNLGALHWRGGRPAQALRCLEGARECARALRRACLESESCLLLAQVLQDVGDFVASKRVLKTAYRLGPQKPAQKAAVGRALRHVLAVVRLQQQLEEPAGGDPQGAMAIWEQLGDLFSKAGDFPRAAEAYRQQLRFAESLDRPGPELAVIHVSLATTLGDMKDPRGAVYHYEEELRLRAGNALEEAKTWLNIALSREEAGDTYELLAPCFQKALDCAQQAAQPQLQRQVLRHLRHMQLRLRPQEVPGTEAQLQELSVAGQDEGDEEDEGDGDSPEDSEVELSESEEEAGRGSPPLEEELPRHRTAAKVRARWGQGAGHRPHALTRPCPQWGRRNDVGETPLHRACIEGRLGRVQDLVRQGHPLSPRDYCGWTPLHEACNHGHLDIVRFLLDHGAALDDPGGQGCEGITPLHDALTCGHFEVAELLVARGASVSLRTKQGHRPLDTLQHWVRLYHKELDRETRAKASAMEQLLRAAGTGPGKGLPWGRAGGRRAGARSPASRTHLLSPTDPPEPTAVSPSSNPRPGSLAVSQAWASQEQAEAPAARPQGGRHRVTLSSGSEDDDPEASRPAPKRPRPSTRAAQARAWVPGPTGHREVATASLGPAVCPAVVRGVGGAQSGHLGSSLPRGPGGPPSPQAALIPEEEGLAGDWLEDDVGPPRGPRLASAQSLGGRWPRPRWRQPARPKDRSSSAPEPPRSPDVPWPVQPSGEGPAAAADPCSVGAGAQPRTPVLGGRGPGAPNPGVSPAPARAPSCPLLSGSESESRIACFSSREPRSVAWLAEQAAQRYLQACGLLPRLSLQKEGALLAPQDPIPDVLQSNEEVLAEVASWDLPPLTDRYRRACQSLGQGEHPQVLRAMECQGSGPTFSACSLALRQAQLTPLLRALKLHTELRELRLAGNRLGDGCVPELLAALGTMPSLALLDLSSNHLGPEGLRQLADSLAGQATLQVEAWGAWPGAQPGGWRELPRAGHCPHPYPQHLEELDLSMNPLGDSCGQALALVLRSCPSLSSLWLQACGFGPGLFPRPPAALPSSLQGATGLKSLSLSYNTLGSAALARALQSLPAHSLLHLELGAVAPRGDSGLVEPLIRYLSQAGDQAPTGLCPPGPLSPQEGCALEHLDLSANHLCDAAVGDLSRCLPCCLSLASLDLSANPEVGRSGLEGLLSALQERPGGLRFLGLAGCGVRGPLGAGLWAQVRARLRELQLCSRHLCAEDHDALRQLPPGSPDRAPRHAIRRL</sequence>
<feature type="compositionally biased region" description="Polar residues" evidence="24">
    <location>
        <begin position="112"/>
        <end position="123"/>
    </location>
</feature>
<feature type="compositionally biased region" description="Low complexity" evidence="24">
    <location>
        <begin position="193"/>
        <end position="207"/>
    </location>
</feature>
<evidence type="ECO:0000256" key="11">
    <source>
        <dbReference type="ARBA" id="ARBA00022763"/>
    </source>
</evidence>
<evidence type="ECO:0000256" key="9">
    <source>
        <dbReference type="ARBA" id="ARBA00022614"/>
    </source>
</evidence>
<dbReference type="GO" id="GO:0031297">
    <property type="term" value="P:replication fork processing"/>
    <property type="evidence" value="ECO:0007669"/>
    <property type="project" value="TreeGrafter"/>
</dbReference>
<evidence type="ECO:0000256" key="12">
    <source>
        <dbReference type="ARBA" id="ARBA00022803"/>
    </source>
</evidence>
<keyword evidence="6" id="KW-0158">Chromosome</keyword>
<evidence type="ECO:0000256" key="15">
    <source>
        <dbReference type="ARBA" id="ARBA00023204"/>
    </source>
</evidence>
<feature type="repeat" description="TPR" evidence="23">
    <location>
        <begin position="741"/>
        <end position="774"/>
    </location>
</feature>
<dbReference type="Pfam" id="PF12796">
    <property type="entry name" value="Ank_2"/>
    <property type="match status" value="1"/>
</dbReference>
<evidence type="ECO:0000256" key="18">
    <source>
        <dbReference type="ARBA" id="ARBA00033240"/>
    </source>
</evidence>
<dbReference type="GO" id="GO:0043596">
    <property type="term" value="C:nuclear replication fork"/>
    <property type="evidence" value="ECO:0007669"/>
    <property type="project" value="TreeGrafter"/>
</dbReference>
<feature type="region of interest" description="Disordered" evidence="24">
    <location>
        <begin position="354"/>
        <end position="425"/>
    </location>
</feature>
<evidence type="ECO:0000256" key="16">
    <source>
        <dbReference type="ARBA" id="ARBA00023242"/>
    </source>
</evidence>
<organism evidence="26 27">
    <name type="scientific">Galemys pyrenaicus</name>
    <name type="common">Iberian desman</name>
    <name type="synonym">Pyrenean desman</name>
    <dbReference type="NCBI Taxonomy" id="202257"/>
    <lineage>
        <taxon>Eukaryota</taxon>
        <taxon>Metazoa</taxon>
        <taxon>Chordata</taxon>
        <taxon>Craniata</taxon>
        <taxon>Vertebrata</taxon>
        <taxon>Euteleostomi</taxon>
        <taxon>Mammalia</taxon>
        <taxon>Eutheria</taxon>
        <taxon>Laurasiatheria</taxon>
        <taxon>Eulipotyphla</taxon>
        <taxon>Talpidae</taxon>
        <taxon>Galemys</taxon>
    </lineage>
</organism>
<accession>A0A8J6AAW6</accession>
<dbReference type="PRINTS" id="PR01415">
    <property type="entry name" value="ANKYRIN"/>
</dbReference>
<feature type="compositionally biased region" description="Acidic residues" evidence="24">
    <location>
        <begin position="895"/>
        <end position="920"/>
    </location>
</feature>
<evidence type="ECO:0000256" key="3">
    <source>
        <dbReference type="ARBA" id="ARBA00004496"/>
    </source>
</evidence>
<feature type="region of interest" description="Disordered" evidence="24">
    <location>
        <begin position="1"/>
        <end position="60"/>
    </location>
</feature>
<evidence type="ECO:0000313" key="27">
    <source>
        <dbReference type="Proteomes" id="UP000700334"/>
    </source>
</evidence>
<keyword evidence="14 22" id="KW-0040">ANK repeat</keyword>
<keyword evidence="25" id="KW-0812">Transmembrane</keyword>
<feature type="compositionally biased region" description="Pro residues" evidence="24">
    <location>
        <begin position="1326"/>
        <end position="1338"/>
    </location>
</feature>
<dbReference type="SUPFAM" id="SSF48403">
    <property type="entry name" value="Ankyrin repeat"/>
    <property type="match status" value="1"/>
</dbReference>
<dbReference type="Gene3D" id="1.25.40.10">
    <property type="entry name" value="Tetratricopeptide repeat domain"/>
    <property type="match status" value="2"/>
</dbReference>
<dbReference type="InterPro" id="IPR001611">
    <property type="entry name" value="Leu-rich_rpt"/>
</dbReference>
<keyword evidence="11" id="KW-0227">DNA damage</keyword>
<evidence type="ECO:0000313" key="26">
    <source>
        <dbReference type="EMBL" id="KAG8515412.1"/>
    </source>
</evidence>
<feature type="region of interest" description="Disordered" evidence="24">
    <location>
        <begin position="1250"/>
        <end position="1389"/>
    </location>
</feature>
<feature type="compositionally biased region" description="Basic residues" evidence="24">
    <location>
        <begin position="402"/>
        <end position="412"/>
    </location>
</feature>
<evidence type="ECO:0000256" key="14">
    <source>
        <dbReference type="ARBA" id="ARBA00023043"/>
    </source>
</evidence>
<keyword evidence="12 23" id="KW-0802">TPR repeat</keyword>
<feature type="compositionally biased region" description="Pro residues" evidence="24">
    <location>
        <begin position="128"/>
        <end position="138"/>
    </location>
</feature>
<dbReference type="InterPro" id="IPR036770">
    <property type="entry name" value="Ankyrin_rpt-contain_sf"/>
</dbReference>
<dbReference type="SUPFAM" id="SSF52047">
    <property type="entry name" value="RNI-like"/>
    <property type="match status" value="1"/>
</dbReference>
<keyword evidence="9" id="KW-0433">Leucine-rich repeat</keyword>
<evidence type="ECO:0000256" key="6">
    <source>
        <dbReference type="ARBA" id="ARBA00022454"/>
    </source>
</evidence>
<feature type="non-terminal residue" evidence="26">
    <location>
        <position position="1"/>
    </location>
</feature>
<evidence type="ECO:0000256" key="24">
    <source>
        <dbReference type="SAM" id="MobiDB-lite"/>
    </source>
</evidence>
<feature type="compositionally biased region" description="Low complexity" evidence="24">
    <location>
        <begin position="1164"/>
        <end position="1181"/>
    </location>
</feature>
<dbReference type="SMART" id="SM00248">
    <property type="entry name" value="ANK"/>
    <property type="match status" value="3"/>
</dbReference>
<dbReference type="InterPro" id="IPR052311">
    <property type="entry name" value="MMS22L-TONSL_complex_comp"/>
</dbReference>
<comment type="subcellular location">
    <subcellularLocation>
        <location evidence="2">Chromosome</location>
    </subcellularLocation>
    <subcellularLocation>
        <location evidence="3">Cytoplasm</location>
    </subcellularLocation>
    <subcellularLocation>
        <location evidence="1">Nucleus</location>
    </subcellularLocation>
</comment>
<comment type="caution">
    <text evidence="26">The sequence shown here is derived from an EMBL/GenBank/DDBJ whole genome shotgun (WGS) entry which is preliminary data.</text>
</comment>
<feature type="repeat" description="ANK" evidence="22">
    <location>
        <begin position="1039"/>
        <end position="1071"/>
    </location>
</feature>
<evidence type="ECO:0000256" key="17">
    <source>
        <dbReference type="ARBA" id="ARBA00030801"/>
    </source>
</evidence>
<dbReference type="EMBL" id="JAGFMF010011709">
    <property type="protein sequence ID" value="KAG8515412.1"/>
    <property type="molecule type" value="Genomic_DNA"/>
</dbReference>
<feature type="repeat" description="ANK" evidence="22">
    <location>
        <begin position="970"/>
        <end position="1002"/>
    </location>
</feature>
<dbReference type="PANTHER" id="PTHR46358:SF1">
    <property type="entry name" value="TONSOKU-LIKE PROTEIN"/>
    <property type="match status" value="1"/>
</dbReference>
<dbReference type="Pfam" id="PF13516">
    <property type="entry name" value="LRR_6"/>
    <property type="match status" value="2"/>
</dbReference>
<evidence type="ECO:0000256" key="5">
    <source>
        <dbReference type="ARBA" id="ARBA00017829"/>
    </source>
</evidence>
<dbReference type="GO" id="GO:0006325">
    <property type="term" value="P:chromatin organization"/>
    <property type="evidence" value="ECO:0007669"/>
    <property type="project" value="UniProtKB-KW"/>
</dbReference>
<keyword evidence="10" id="KW-0677">Repeat</keyword>
<keyword evidence="8" id="KW-0963">Cytoplasm</keyword>
<keyword evidence="13" id="KW-0156">Chromatin regulator</keyword>
<keyword evidence="15" id="KW-0234">DNA repair</keyword>
<protein>
    <recommendedName>
        <fullName evidence="5">Tonsoku-like protein</fullName>
    </recommendedName>
    <alternativeName>
        <fullName evidence="21">Inhibitor of kappa B-related protein</fullName>
    </alternativeName>
    <alternativeName>
        <fullName evidence="18">NF-kappa-B inhibitor-like protein 2</fullName>
    </alternativeName>
    <alternativeName>
        <fullName evidence="17">Nuclear factor of kappa light polypeptide gene enhancer in B-cells inhibitor-like 2</fullName>
    </alternativeName>
</protein>
<comment type="function">
    <text evidence="19">Component of the MMS22L-TONSL complex, a complex that promotes homologous recombination-mediated repair of double-strand breaks (DSBs) at stalled or collapsed replication forks. The MMS22L-TONSL complex is required to maintain genome integrity during DNA replication. It mediates the assembly of RAD51 filaments on single-stranded DNA (ssDNA): the MMS22L-TONSL complex is recruited to DSBs following histone replacement by histone chaperones and eviction of the replication protein A complex (RPA/RP-A) from DSBs. Following recruitment to DSBs, the TONSL-MMS22L complex promotes recruitment of RAD51 filaments and subsequent homologous recombination. Within the complex, TONSL acts as a histone reader, which recognizes and binds newly synthesized histones following their replacement by histone chaperones. Specifically binds histone H4 lacking methylation at 'Lys-20' (H4K20me0) and histone H3.1.</text>
</comment>
<name>A0A8J6AAW6_GALPY</name>
<feature type="region of interest" description="Disordered" evidence="24">
    <location>
        <begin position="1107"/>
        <end position="1229"/>
    </location>
</feature>
<comment type="subunit">
    <text evidence="20">Component of the MMS22L-TONSL complex, a complex at least composed of MMS22L and TONSL/NFKBIL2. Interacts with the MCM complex, the FACT complex and the RPA complex. Interacts with MCM5; the interaction is direct. Binds histones, with a strong preference for histone H3.1 (histones H3.1 and H3-4/H3.1t). Interacts (via ANK repeats) with histone H4; specifically binds histone H4 lacking methylation at 'Lys-20' (H4K20me0). May interact with DNAJC9; the interaction seems to be histone-dependent.</text>
</comment>
<evidence type="ECO:0000256" key="20">
    <source>
        <dbReference type="ARBA" id="ARBA00063527"/>
    </source>
</evidence>
<evidence type="ECO:0000256" key="8">
    <source>
        <dbReference type="ARBA" id="ARBA00022490"/>
    </source>
</evidence>
<keyword evidence="25" id="KW-1133">Transmembrane helix</keyword>
<feature type="region of interest" description="Disordered" evidence="24">
    <location>
        <begin position="190"/>
        <end position="340"/>
    </location>
</feature>
<dbReference type="SMART" id="SM00368">
    <property type="entry name" value="LRR_RI"/>
    <property type="match status" value="5"/>
</dbReference>
<evidence type="ECO:0000256" key="19">
    <source>
        <dbReference type="ARBA" id="ARBA00053445"/>
    </source>
</evidence>
<evidence type="ECO:0000256" key="13">
    <source>
        <dbReference type="ARBA" id="ARBA00022853"/>
    </source>
</evidence>
<feature type="region of interest" description="Disordered" evidence="24">
    <location>
        <begin position="891"/>
        <end position="965"/>
    </location>
</feature>
<feature type="region of interest" description="Disordered" evidence="24">
    <location>
        <begin position="96"/>
        <end position="146"/>
    </location>
</feature>
<evidence type="ECO:0000256" key="10">
    <source>
        <dbReference type="ARBA" id="ARBA00022737"/>
    </source>
</evidence>
<dbReference type="Proteomes" id="UP000700334">
    <property type="component" value="Unassembled WGS sequence"/>
</dbReference>